<dbReference type="GO" id="GO:0005615">
    <property type="term" value="C:extracellular space"/>
    <property type="evidence" value="ECO:0007669"/>
    <property type="project" value="TreeGrafter"/>
</dbReference>
<dbReference type="InterPro" id="IPR002012">
    <property type="entry name" value="GnRH"/>
</dbReference>
<dbReference type="GO" id="GO:0005183">
    <property type="term" value="F:gonadotropin hormone-releasing hormone activity"/>
    <property type="evidence" value="ECO:0007669"/>
    <property type="project" value="InterPro"/>
</dbReference>
<keyword evidence="11" id="KW-1185">Reference proteome</keyword>
<dbReference type="PANTHER" id="PTHR10522">
    <property type="entry name" value="GONADOLIBERIN"/>
    <property type="match status" value="1"/>
</dbReference>
<dbReference type="InterPro" id="IPR019792">
    <property type="entry name" value="Gonadoliberin"/>
</dbReference>
<organism evidence="10 11">
    <name type="scientific">Pleurodeles waltl</name>
    <name type="common">Iberian ribbed newt</name>
    <dbReference type="NCBI Taxonomy" id="8319"/>
    <lineage>
        <taxon>Eukaryota</taxon>
        <taxon>Metazoa</taxon>
        <taxon>Chordata</taxon>
        <taxon>Craniata</taxon>
        <taxon>Vertebrata</taxon>
        <taxon>Euteleostomi</taxon>
        <taxon>Amphibia</taxon>
        <taxon>Batrachia</taxon>
        <taxon>Caudata</taxon>
        <taxon>Salamandroidea</taxon>
        <taxon>Salamandridae</taxon>
        <taxon>Pleurodelinae</taxon>
        <taxon>Pleurodeles</taxon>
    </lineage>
</organism>
<evidence type="ECO:0000256" key="2">
    <source>
        <dbReference type="ARBA" id="ARBA00010968"/>
    </source>
</evidence>
<dbReference type="Proteomes" id="UP001066276">
    <property type="component" value="Chromosome 11"/>
</dbReference>
<dbReference type="InterPro" id="IPR004079">
    <property type="entry name" value="Gonadoliberin_I_precursor"/>
</dbReference>
<comment type="caution">
    <text evidence="10">The sequence shown here is derived from an EMBL/GenBank/DDBJ whole genome shotgun (WGS) entry which is preliminary data.</text>
</comment>
<comment type="similarity">
    <text evidence="2 8">Belongs to the GnRH family.</text>
</comment>
<evidence type="ECO:0000256" key="1">
    <source>
        <dbReference type="ARBA" id="ARBA00004613"/>
    </source>
</evidence>
<keyword evidence="9" id="KW-0732">Signal</keyword>
<feature type="chain" id="PRO_5043832316" description="Progonadoliberin" evidence="9">
    <location>
        <begin position="23"/>
        <end position="101"/>
    </location>
</feature>
<evidence type="ECO:0000256" key="9">
    <source>
        <dbReference type="SAM" id="SignalP"/>
    </source>
</evidence>
<keyword evidence="6 8" id="KW-0027">Amidation</keyword>
<evidence type="ECO:0000313" key="11">
    <source>
        <dbReference type="Proteomes" id="UP001066276"/>
    </source>
</evidence>
<keyword evidence="7" id="KW-0873">Pyrrolidone carboxylic acid</keyword>
<sequence length="101" mass="11349">MSVCGKLLAGLLFILSLELCYAQHWSYGLRPGGKRESENLIDSFQDAGNEADKPAEVQHFDCTVPQQNSRLSLQRGSLARWLEGEIGRKRLLFNEGKMVPQ</sequence>
<evidence type="ECO:0000256" key="5">
    <source>
        <dbReference type="ARBA" id="ARBA00022702"/>
    </source>
</evidence>
<protein>
    <recommendedName>
        <fullName evidence="8">Progonadoliberin</fullName>
    </recommendedName>
    <component>
        <recommendedName>
            <fullName evidence="8">Gonadoliberin</fullName>
        </recommendedName>
        <alternativeName>
            <fullName evidence="8">Gonadotropin-releasing hormone</fullName>
            <shortName evidence="8">GnRH</shortName>
        </alternativeName>
        <alternativeName>
            <fullName evidence="8">Luliberin</fullName>
        </alternativeName>
        <alternativeName>
            <fullName evidence="8">Luteinizing hormone-releasing hormone</fullName>
            <shortName evidence="8">LH-RH</shortName>
        </alternativeName>
    </component>
    <component>
        <recommendedName>
            <fullName evidence="8">GnRH-associated peptide</fullName>
        </recommendedName>
        <alternativeName>
            <fullName evidence="8">GnRH-associated peptide</fullName>
        </alternativeName>
    </component>
</protein>
<evidence type="ECO:0000256" key="8">
    <source>
        <dbReference type="RuleBase" id="RU000635"/>
    </source>
</evidence>
<evidence type="ECO:0000256" key="6">
    <source>
        <dbReference type="ARBA" id="ARBA00022815"/>
    </source>
</evidence>
<evidence type="ECO:0000256" key="3">
    <source>
        <dbReference type="ARBA" id="ARBA00022525"/>
    </source>
</evidence>
<evidence type="ECO:0000256" key="7">
    <source>
        <dbReference type="ARBA" id="ARBA00023283"/>
    </source>
</evidence>
<evidence type="ECO:0000313" key="10">
    <source>
        <dbReference type="EMBL" id="KAJ1091278.1"/>
    </source>
</evidence>
<dbReference type="GO" id="GO:0031530">
    <property type="term" value="F:gonadotropin-releasing hormone receptor binding"/>
    <property type="evidence" value="ECO:0007669"/>
    <property type="project" value="TreeGrafter"/>
</dbReference>
<comment type="function">
    <text evidence="8">Stimulates the secretion of gonadotropins.</text>
</comment>
<name>A0AAV7LP64_PLEWA</name>
<accession>A0AAV7LP64</accession>
<keyword evidence="3" id="KW-0964">Secreted</keyword>
<dbReference type="PRINTS" id="PR01541">
    <property type="entry name" value="GONADOLIBRNI"/>
</dbReference>
<evidence type="ECO:0000256" key="4">
    <source>
        <dbReference type="ARBA" id="ARBA00022685"/>
    </source>
</evidence>
<proteinExistence type="inferred from homology"/>
<reference evidence="10" key="1">
    <citation type="journal article" date="2022" name="bioRxiv">
        <title>Sequencing and chromosome-scale assembly of the giantPleurodeles waltlgenome.</title>
        <authorList>
            <person name="Brown T."/>
            <person name="Elewa A."/>
            <person name="Iarovenko S."/>
            <person name="Subramanian E."/>
            <person name="Araus A.J."/>
            <person name="Petzold A."/>
            <person name="Susuki M."/>
            <person name="Suzuki K.-i.T."/>
            <person name="Hayashi T."/>
            <person name="Toyoda A."/>
            <person name="Oliveira C."/>
            <person name="Osipova E."/>
            <person name="Leigh N.D."/>
            <person name="Simon A."/>
            <person name="Yun M.H."/>
        </authorList>
    </citation>
    <scope>NUCLEOTIDE SEQUENCE</scope>
    <source>
        <strain evidence="10">20211129_DDA</strain>
        <tissue evidence="10">Liver</tissue>
    </source>
</reference>
<dbReference type="PROSITE" id="PS00473">
    <property type="entry name" value="GNRH"/>
    <property type="match status" value="1"/>
</dbReference>
<dbReference type="EMBL" id="JANPWB010000015">
    <property type="protein sequence ID" value="KAJ1091278.1"/>
    <property type="molecule type" value="Genomic_DNA"/>
</dbReference>
<dbReference type="PANTHER" id="PTHR10522:SF0">
    <property type="entry name" value="PROGONADOLIBERIN-1"/>
    <property type="match status" value="1"/>
</dbReference>
<gene>
    <name evidence="10" type="ORF">NDU88_004405</name>
</gene>
<keyword evidence="4" id="KW-0165">Cleavage on pair of basic residues</keyword>
<dbReference type="Pfam" id="PF00446">
    <property type="entry name" value="GnRH"/>
    <property type="match status" value="1"/>
</dbReference>
<comment type="subcellular location">
    <subcellularLocation>
        <location evidence="1 8">Secreted</location>
    </subcellularLocation>
</comment>
<feature type="signal peptide" evidence="9">
    <location>
        <begin position="1"/>
        <end position="22"/>
    </location>
</feature>
<dbReference type="AlphaFoldDB" id="A0AAV7LP64"/>
<keyword evidence="5 8" id="KW-0372">Hormone</keyword>